<dbReference type="AlphaFoldDB" id="A0A231GTD9"/>
<dbReference type="EMBL" id="NGAF01000057">
    <property type="protein sequence ID" value="OXR39852.1"/>
    <property type="molecule type" value="Genomic_DNA"/>
</dbReference>
<comment type="caution">
    <text evidence="1">The sequence shown here is derived from an EMBL/GenBank/DDBJ whole genome shotgun (WGS) entry which is preliminary data.</text>
</comment>
<proteinExistence type="predicted"/>
<dbReference type="Proteomes" id="UP000215506">
    <property type="component" value="Unassembled WGS sequence"/>
</dbReference>
<accession>A0A231GTD9</accession>
<evidence type="ECO:0000313" key="1">
    <source>
        <dbReference type="EMBL" id="OXR39852.1"/>
    </source>
</evidence>
<keyword evidence="2" id="KW-1185">Reference proteome</keyword>
<evidence type="ECO:0008006" key="3">
    <source>
        <dbReference type="Google" id="ProtNLM"/>
    </source>
</evidence>
<gene>
    <name evidence="1" type="ORF">B7C42_08076</name>
</gene>
<dbReference type="RefSeq" id="WP_039782468.1">
    <property type="nucleotide sequence ID" value="NZ_JAAXOR010000008.1"/>
</dbReference>
<evidence type="ECO:0000313" key="2">
    <source>
        <dbReference type="Proteomes" id="UP000215506"/>
    </source>
</evidence>
<sequence length="537" mass="57621">MTAELDGVLQEMARARGAILALDGTQVTATIGGRSASLLLPADAEALTALSDLPSAFPSRAARGDVREKTLYNIVQDMVGISEGARLKDGTLRDELPGVIRADPASRRVLAAVMGRQYWFRPRSSSPVTFLSPFHADLPGAYDYMGRYKSFRGSLLLFLSFDGSGFDLSLAAEVLEFLSSEGGLNPLDRELLHAARAVAEQSGQRRVPDPQRLVELDGQLRPDAQVRARLARGAFDQPALDLIRRDLRTVMTLELPRHDKVAALVLAVSLHVALYYYRIAFRIGEGLQRAARALDGGGAPAAPDFSGAALFRVGSGGDRPVRESDPCARSWWQLDEQHLLALPATMIAANLLHAATTAVLGDRAPAIPDPSACAAALVTDGTSLALGELLCAAVAARVAEIAGDLPAATDPGAGGYALRAAVLETFRGRDTALKQRGRDVVNTMVGGFGGTLKRNRGRVRFFELDEQVLFLLVKLVLDGAGVEQMPLRSEFLPALRQYGLAPQNADEKELLADALERLGLLVRYSDAGEATYVRHVI</sequence>
<organism evidence="1 2">
    <name type="scientific">Nocardia cerradoensis</name>
    <dbReference type="NCBI Taxonomy" id="85688"/>
    <lineage>
        <taxon>Bacteria</taxon>
        <taxon>Bacillati</taxon>
        <taxon>Actinomycetota</taxon>
        <taxon>Actinomycetes</taxon>
        <taxon>Mycobacteriales</taxon>
        <taxon>Nocardiaceae</taxon>
        <taxon>Nocardia</taxon>
    </lineage>
</organism>
<reference evidence="1 2" key="1">
    <citation type="submission" date="2017-07" db="EMBL/GenBank/DDBJ databases">
        <title>First draft Genome Sequence of Nocardia cerradoensis isolated from human infection.</title>
        <authorList>
            <person name="Carrasco G."/>
        </authorList>
    </citation>
    <scope>NUCLEOTIDE SEQUENCE [LARGE SCALE GENOMIC DNA]</scope>
    <source>
        <strain evidence="1 2">CNM20130759</strain>
    </source>
</reference>
<name>A0A231GTD9_9NOCA</name>
<protein>
    <recommendedName>
        <fullName evidence="3">DNA phosphorothioation-dependent restriction protein DptG</fullName>
    </recommendedName>
</protein>